<dbReference type="EMBL" id="KN847044">
    <property type="protein sequence ID" value="KIW25422.1"/>
    <property type="molecule type" value="Genomic_DNA"/>
</dbReference>
<gene>
    <name evidence="1" type="ORF">PV07_08595</name>
</gene>
<dbReference type="OrthoDB" id="4364447at2759"/>
<dbReference type="HOGENOM" id="CLU_1440904_0_0_1"/>
<dbReference type="VEuPathDB" id="FungiDB:PV07_08595"/>
<evidence type="ECO:0000313" key="2">
    <source>
        <dbReference type="Proteomes" id="UP000054466"/>
    </source>
</evidence>
<dbReference type="AlphaFoldDB" id="A0A0D2AKD2"/>
<reference evidence="1 2" key="1">
    <citation type="submission" date="2015-01" db="EMBL/GenBank/DDBJ databases">
        <title>The Genome Sequence of Cladophialophora immunda CBS83496.</title>
        <authorList>
            <consortium name="The Broad Institute Genomics Platform"/>
            <person name="Cuomo C."/>
            <person name="de Hoog S."/>
            <person name="Gorbushina A."/>
            <person name="Stielow B."/>
            <person name="Teixiera M."/>
            <person name="Abouelleil A."/>
            <person name="Chapman S.B."/>
            <person name="Priest M."/>
            <person name="Young S.K."/>
            <person name="Wortman J."/>
            <person name="Nusbaum C."/>
            <person name="Birren B."/>
        </authorList>
    </citation>
    <scope>NUCLEOTIDE SEQUENCE [LARGE SCALE GENOMIC DNA]</scope>
    <source>
        <strain evidence="1 2">CBS 83496</strain>
    </source>
</reference>
<dbReference type="GeneID" id="27347789"/>
<protein>
    <submittedName>
        <fullName evidence="1">Uncharacterized protein</fullName>
    </submittedName>
</protein>
<accession>A0A0D2AKD2</accession>
<name>A0A0D2AKD2_9EURO</name>
<dbReference type="STRING" id="569365.A0A0D2AKD2"/>
<dbReference type="Proteomes" id="UP000054466">
    <property type="component" value="Unassembled WGS sequence"/>
</dbReference>
<proteinExistence type="predicted"/>
<sequence>MTQEYFRIFEAHIAAHGMPATYNDIPLELQRKLIADRQKHERRGKQASMSSSRMAPINITNVLPSQPQHMSHVEGENGQLTSRYHSDAAGLQQLEFPGLRDDALREYATWQQSRVRDPLVKAGFEKAYDVALKEGLFLESIYEEPNPSVFIHKGVPGGVAWYFCRRKDIENFYYGNKRMRLDGGDDGS</sequence>
<organism evidence="1 2">
    <name type="scientific">Cladophialophora immunda</name>
    <dbReference type="NCBI Taxonomy" id="569365"/>
    <lineage>
        <taxon>Eukaryota</taxon>
        <taxon>Fungi</taxon>
        <taxon>Dikarya</taxon>
        <taxon>Ascomycota</taxon>
        <taxon>Pezizomycotina</taxon>
        <taxon>Eurotiomycetes</taxon>
        <taxon>Chaetothyriomycetidae</taxon>
        <taxon>Chaetothyriales</taxon>
        <taxon>Herpotrichiellaceae</taxon>
        <taxon>Cladophialophora</taxon>
    </lineage>
</organism>
<dbReference type="RefSeq" id="XP_016245638.1">
    <property type="nucleotide sequence ID" value="XM_016395782.1"/>
</dbReference>
<keyword evidence="2" id="KW-1185">Reference proteome</keyword>
<evidence type="ECO:0000313" key="1">
    <source>
        <dbReference type="EMBL" id="KIW25422.1"/>
    </source>
</evidence>